<keyword evidence="2" id="KW-1185">Reference proteome</keyword>
<gene>
    <name evidence="1" type="ORF">KGM_205343</name>
</gene>
<dbReference type="KEGG" id="dpl:KGM_205343"/>
<comment type="caution">
    <text evidence="1">The sequence shown here is derived from an EMBL/GenBank/DDBJ whole genome shotgun (WGS) entry which is preliminary data.</text>
</comment>
<name>A0A212EYB0_DANPL</name>
<dbReference type="eggNOG" id="ENOG502SXW3">
    <property type="taxonomic scope" value="Eukaryota"/>
</dbReference>
<dbReference type="Proteomes" id="UP000007151">
    <property type="component" value="Unassembled WGS sequence"/>
</dbReference>
<organism evidence="1 2">
    <name type="scientific">Danaus plexippus plexippus</name>
    <dbReference type="NCBI Taxonomy" id="278856"/>
    <lineage>
        <taxon>Eukaryota</taxon>
        <taxon>Metazoa</taxon>
        <taxon>Ecdysozoa</taxon>
        <taxon>Arthropoda</taxon>
        <taxon>Hexapoda</taxon>
        <taxon>Insecta</taxon>
        <taxon>Pterygota</taxon>
        <taxon>Neoptera</taxon>
        <taxon>Endopterygota</taxon>
        <taxon>Lepidoptera</taxon>
        <taxon>Glossata</taxon>
        <taxon>Ditrysia</taxon>
        <taxon>Papilionoidea</taxon>
        <taxon>Nymphalidae</taxon>
        <taxon>Danainae</taxon>
        <taxon>Danaini</taxon>
        <taxon>Danaina</taxon>
        <taxon>Danaus</taxon>
        <taxon>Danaus</taxon>
    </lineage>
</organism>
<evidence type="ECO:0000313" key="1">
    <source>
        <dbReference type="EMBL" id="OWR46475.1"/>
    </source>
</evidence>
<dbReference type="InParanoid" id="A0A212EYB0"/>
<dbReference type="AlphaFoldDB" id="A0A212EYB0"/>
<evidence type="ECO:0000313" key="2">
    <source>
        <dbReference type="Proteomes" id="UP000007151"/>
    </source>
</evidence>
<dbReference type="EMBL" id="AGBW02011570">
    <property type="protein sequence ID" value="OWR46475.1"/>
    <property type="molecule type" value="Genomic_DNA"/>
</dbReference>
<accession>A0A212EYB0</accession>
<reference evidence="1 2" key="1">
    <citation type="journal article" date="2011" name="Cell">
        <title>The monarch butterfly genome yields insights into long-distance migration.</title>
        <authorList>
            <person name="Zhan S."/>
            <person name="Merlin C."/>
            <person name="Boore J.L."/>
            <person name="Reppert S.M."/>
        </authorList>
    </citation>
    <scope>NUCLEOTIDE SEQUENCE [LARGE SCALE GENOMIC DNA]</scope>
    <source>
        <strain evidence="1">F-2</strain>
    </source>
</reference>
<sequence length="533" mass="60130">MSRSKGGGLVRCDKSRARLVYDASTYVTLFRLDRELAEEAAVVGRWSLPESAELGGWMGASRFGDVLQNVCRAAMPPVGRPPPRGAVYWWSDNISDLRVACNGARRAYTRSRRRRPQDEERDGRLYRVYVAKKLILQQAIRRAKEAAWLELVEGLDRDPWGRPYKRARNKICAQSAPITEVLQPTVLRGIVGELFPDAPAGFTPPRMARQTLEEGDRVPPTVTESEMEAILARLQSKKSAPGPDGVHGRVLALSLVHLGEALRELFDLCLRSEQFPRALLGVGFFGLIIPCQCIDFMDVILNDTNIEQEWASSDQEAENFVKNIKVLKLLPLNKEWKSKFGENAIQADGKKMESVPLVLILAAAGGSEEMRDRSQPETSVDMKSILISDEDLENIREEDEDQNTDSNLSLTVTNPEVEDSVKKMEEALDIVREELRTTDQPFNDQNKVQEIDKELVAEIEEIRNDIDQAILDCKKDKNCKFTPDVDSSEVAEDIFFSQEKYSLGDSDQRLVNEKSLDKTYKLSIVINKYIIVK</sequence>
<proteinExistence type="predicted"/>
<protein>
    <submittedName>
        <fullName evidence="1">Uncharacterized protein</fullName>
    </submittedName>
</protein>